<proteinExistence type="predicted"/>
<name>A0A1A8FBG5_9TELE</name>
<keyword evidence="2" id="KW-0418">Kinase</keyword>
<feature type="non-terminal residue" evidence="2">
    <location>
        <position position="1"/>
    </location>
</feature>
<dbReference type="GO" id="GO:0016301">
    <property type="term" value="F:kinase activity"/>
    <property type="evidence" value="ECO:0007669"/>
    <property type="project" value="UniProtKB-KW"/>
</dbReference>
<evidence type="ECO:0000256" key="1">
    <source>
        <dbReference type="SAM" id="MobiDB-lite"/>
    </source>
</evidence>
<evidence type="ECO:0000313" key="2">
    <source>
        <dbReference type="EMBL" id="SBQ56382.1"/>
    </source>
</evidence>
<reference evidence="2" key="1">
    <citation type="submission" date="2016-05" db="EMBL/GenBank/DDBJ databases">
        <authorList>
            <person name="Lavstsen T."/>
            <person name="Jespersen J.S."/>
        </authorList>
    </citation>
    <scope>NUCLEOTIDE SEQUENCE</scope>
    <source>
        <tissue evidence="2">Brain</tissue>
    </source>
</reference>
<dbReference type="AlphaFoldDB" id="A0A1A8FBG5"/>
<gene>
    <name evidence="2" type="primary">VRK2</name>
</gene>
<accession>A0A1A8FBG5</accession>
<sequence length="71" mass="7668">WRVALGATGEEKIRVLVSPDDSTACSEGGPCAEQKPPRPRTLSIRTSASQHIYTQTAGEVQLRGAQTRCDK</sequence>
<organism evidence="2">
    <name type="scientific">Nothobranchius korthausae</name>
    <dbReference type="NCBI Taxonomy" id="1143690"/>
    <lineage>
        <taxon>Eukaryota</taxon>
        <taxon>Metazoa</taxon>
        <taxon>Chordata</taxon>
        <taxon>Craniata</taxon>
        <taxon>Vertebrata</taxon>
        <taxon>Euteleostomi</taxon>
        <taxon>Actinopterygii</taxon>
        <taxon>Neopterygii</taxon>
        <taxon>Teleostei</taxon>
        <taxon>Neoteleostei</taxon>
        <taxon>Acanthomorphata</taxon>
        <taxon>Ovalentaria</taxon>
        <taxon>Atherinomorphae</taxon>
        <taxon>Cyprinodontiformes</taxon>
        <taxon>Nothobranchiidae</taxon>
        <taxon>Nothobranchius</taxon>
    </lineage>
</organism>
<keyword evidence="2" id="KW-0808">Transferase</keyword>
<protein>
    <submittedName>
        <fullName evidence="2">Vaccinia related kinase 2</fullName>
    </submittedName>
</protein>
<reference evidence="2" key="2">
    <citation type="submission" date="2016-06" db="EMBL/GenBank/DDBJ databases">
        <title>The genome of a short-lived fish provides insights into sex chromosome evolution and the genetic control of aging.</title>
        <authorList>
            <person name="Reichwald K."/>
            <person name="Felder M."/>
            <person name="Petzold A."/>
            <person name="Koch P."/>
            <person name="Groth M."/>
            <person name="Platzer M."/>
        </authorList>
    </citation>
    <scope>NUCLEOTIDE SEQUENCE</scope>
    <source>
        <tissue evidence="2">Brain</tissue>
    </source>
</reference>
<feature type="region of interest" description="Disordered" evidence="1">
    <location>
        <begin position="20"/>
        <end position="40"/>
    </location>
</feature>
<dbReference type="EMBL" id="HAEB01009855">
    <property type="protein sequence ID" value="SBQ56382.1"/>
    <property type="molecule type" value="Transcribed_RNA"/>
</dbReference>